<name>A0A4S8IY56_MUSBA</name>
<dbReference type="EMBL" id="PYDT01000008">
    <property type="protein sequence ID" value="THU53877.1"/>
    <property type="molecule type" value="Genomic_DNA"/>
</dbReference>
<dbReference type="AlphaFoldDB" id="A0A4S8IY56"/>
<evidence type="ECO:0000313" key="3">
    <source>
        <dbReference type="Proteomes" id="UP000317650"/>
    </source>
</evidence>
<comment type="caution">
    <text evidence="2">The sequence shown here is derived from an EMBL/GenBank/DDBJ whole genome shotgun (WGS) entry which is preliminary data.</text>
</comment>
<accession>A0A4S8IY56</accession>
<feature type="compositionally biased region" description="Gly residues" evidence="1">
    <location>
        <begin position="108"/>
        <end position="117"/>
    </location>
</feature>
<organism evidence="2 3">
    <name type="scientific">Musa balbisiana</name>
    <name type="common">Banana</name>
    <dbReference type="NCBI Taxonomy" id="52838"/>
    <lineage>
        <taxon>Eukaryota</taxon>
        <taxon>Viridiplantae</taxon>
        <taxon>Streptophyta</taxon>
        <taxon>Embryophyta</taxon>
        <taxon>Tracheophyta</taxon>
        <taxon>Spermatophyta</taxon>
        <taxon>Magnoliopsida</taxon>
        <taxon>Liliopsida</taxon>
        <taxon>Zingiberales</taxon>
        <taxon>Musaceae</taxon>
        <taxon>Musa</taxon>
    </lineage>
</organism>
<dbReference type="Proteomes" id="UP000317650">
    <property type="component" value="Chromosome 10"/>
</dbReference>
<protein>
    <submittedName>
        <fullName evidence="2">Uncharacterized protein</fullName>
    </submittedName>
</protein>
<reference evidence="2 3" key="1">
    <citation type="journal article" date="2019" name="Nat. Plants">
        <title>Genome sequencing of Musa balbisiana reveals subgenome evolution and function divergence in polyploid bananas.</title>
        <authorList>
            <person name="Yao X."/>
        </authorList>
    </citation>
    <scope>NUCLEOTIDE SEQUENCE [LARGE SCALE GENOMIC DNA]</scope>
    <source>
        <strain evidence="3">cv. DH-PKW</strain>
        <tissue evidence="2">Leaves</tissue>
    </source>
</reference>
<evidence type="ECO:0000313" key="2">
    <source>
        <dbReference type="EMBL" id="THU53877.1"/>
    </source>
</evidence>
<proteinExistence type="predicted"/>
<feature type="region of interest" description="Disordered" evidence="1">
    <location>
        <begin position="99"/>
        <end position="126"/>
    </location>
</feature>
<sequence>MCLGCTNPRRSVRSVLICFLSKAEAQAKLLLTPPVAMSNLIICPSSNHLPTPNPPLPFSSTVGLSACTHDSPDPRALGVFAQSPPSPSLRVLSSCSASCRKSRRDKGVGGGGGGGGRGGERCEFKTSKGRGGVYYMEP</sequence>
<gene>
    <name evidence="2" type="ORF">C4D60_Mb10t19020</name>
</gene>
<keyword evidence="3" id="KW-1185">Reference proteome</keyword>
<evidence type="ECO:0000256" key="1">
    <source>
        <dbReference type="SAM" id="MobiDB-lite"/>
    </source>
</evidence>